<dbReference type="GO" id="GO:0005737">
    <property type="term" value="C:cytoplasm"/>
    <property type="evidence" value="ECO:0007669"/>
    <property type="project" value="UniProtKB-SubCell"/>
</dbReference>
<comment type="subcellular location">
    <subcellularLocation>
        <location evidence="6">Cytoplasm</location>
    </subcellularLocation>
    <text evidence="6">Membrane-associated.</text>
</comment>
<dbReference type="HAMAP" id="MF_02207">
    <property type="entry name" value="MreB"/>
    <property type="match status" value="1"/>
</dbReference>
<keyword evidence="4 6" id="KW-0133">Cell shape</keyword>
<keyword evidence="9" id="KW-1185">Reference proteome</keyword>
<evidence type="ECO:0000256" key="4">
    <source>
        <dbReference type="ARBA" id="ARBA00022960"/>
    </source>
</evidence>
<dbReference type="GO" id="GO:0000902">
    <property type="term" value="P:cell morphogenesis"/>
    <property type="evidence" value="ECO:0007669"/>
    <property type="project" value="InterPro"/>
</dbReference>
<dbReference type="EMBL" id="CM001402">
    <property type="protein sequence ID" value="EHO41341.1"/>
    <property type="molecule type" value="Genomic_DNA"/>
</dbReference>
<dbReference type="SUPFAM" id="SSF53067">
    <property type="entry name" value="Actin-like ATPase domain"/>
    <property type="match status" value="2"/>
</dbReference>
<dbReference type="Gene3D" id="3.30.420.40">
    <property type="match status" value="3"/>
</dbReference>
<evidence type="ECO:0000313" key="8">
    <source>
        <dbReference type="EMBL" id="EHO41341.1"/>
    </source>
</evidence>
<dbReference type="STRING" id="880073.Cabys_454"/>
<comment type="similarity">
    <text evidence="5 6">Belongs to the FtsA/MreB family.</text>
</comment>
<sequence>MGFSFFDFFSSDIGIDLGTANTLIYVKGKGIVVNEPSVIALEENSDRVVAVGNEARQMLGRTHQDIITIRPLKDGVIADFEANEIMIREFIKKANVNRMMLGKILVCVPSGITEVEKRAVRDAAERAGARQVDLVAEAMASAIGVGLDIDEPVGNMIVDIGGGTSEIAVISLSGIVTHTSIRIAGDEMNQSIIQHFKKNHNLLIGEKTAEEIKCTIGSAAPLEEEVTTEVKGRDLINGIPKTIEVSSVEIREALNDAINAIVEAVKLSLERTPPELAADILDRGIILTGGGSLLRNLDVRLREETSMAIHVADDPLTCVARGCGKILDTPEQYEKVLLRQKRPF</sequence>
<reference evidence="7 10" key="2">
    <citation type="submission" date="2016-11" db="EMBL/GenBank/DDBJ databases">
        <title>Genomic analysis of Caldithrix abyssi and proposal of a novel bacterial phylum Caldithrichaeota.</title>
        <authorList>
            <person name="Kublanov I."/>
            <person name="Sigalova O."/>
            <person name="Gavrilov S."/>
            <person name="Lebedinsky A."/>
            <person name="Ivanova N."/>
            <person name="Daum C."/>
            <person name="Reddy T."/>
            <person name="Klenk H.P."/>
            <person name="Goker M."/>
            <person name="Reva O."/>
            <person name="Miroshnichenko M."/>
            <person name="Kyprides N."/>
            <person name="Woyke T."/>
            <person name="Gelfand M."/>
        </authorList>
    </citation>
    <scope>NUCLEOTIDE SEQUENCE [LARGE SCALE GENOMIC DNA]</scope>
    <source>
        <strain evidence="7 10">LF13</strain>
    </source>
</reference>
<feature type="binding site" evidence="6">
    <location>
        <begin position="19"/>
        <end position="21"/>
    </location>
    <ligand>
        <name>ATP</name>
        <dbReference type="ChEBI" id="CHEBI:30616"/>
    </ligand>
</feature>
<evidence type="ECO:0000256" key="6">
    <source>
        <dbReference type="HAMAP-Rule" id="MF_02207"/>
    </source>
</evidence>
<name>H1XSC9_CALAY</name>
<proteinExistence type="inferred from homology"/>
<dbReference type="HOGENOM" id="CLU_052037_0_0_0"/>
<dbReference type="PaxDb" id="880073-Calab_1724"/>
<dbReference type="PANTHER" id="PTHR42749:SF1">
    <property type="entry name" value="CELL SHAPE-DETERMINING PROTEIN MREB"/>
    <property type="match status" value="1"/>
</dbReference>
<comment type="subunit">
    <text evidence="6">Forms polymers.</text>
</comment>
<dbReference type="CDD" id="cd10225">
    <property type="entry name" value="ASKHA_NBD_MreB-like"/>
    <property type="match status" value="1"/>
</dbReference>
<reference evidence="8 9" key="1">
    <citation type="submission" date="2011-09" db="EMBL/GenBank/DDBJ databases">
        <title>The permanent draft genome of Caldithrix abyssi DSM 13497.</title>
        <authorList>
            <consortium name="US DOE Joint Genome Institute (JGI-PGF)"/>
            <person name="Lucas S."/>
            <person name="Han J."/>
            <person name="Lapidus A."/>
            <person name="Bruce D."/>
            <person name="Goodwin L."/>
            <person name="Pitluck S."/>
            <person name="Peters L."/>
            <person name="Kyrpides N."/>
            <person name="Mavromatis K."/>
            <person name="Ivanova N."/>
            <person name="Mikhailova N."/>
            <person name="Chertkov O."/>
            <person name="Detter J.C."/>
            <person name="Tapia R."/>
            <person name="Han C."/>
            <person name="Land M."/>
            <person name="Hauser L."/>
            <person name="Markowitz V."/>
            <person name="Cheng J.-F."/>
            <person name="Hugenholtz P."/>
            <person name="Woyke T."/>
            <person name="Wu D."/>
            <person name="Spring S."/>
            <person name="Brambilla E."/>
            <person name="Klenk H.-P."/>
            <person name="Eisen J.A."/>
        </authorList>
    </citation>
    <scope>NUCLEOTIDE SEQUENCE [LARGE SCALE GENOMIC DNA]</scope>
    <source>
        <strain evidence="8 9">DSM 13497</strain>
    </source>
</reference>
<dbReference type="FunCoup" id="H1XSC9">
    <property type="interactions" value="385"/>
</dbReference>
<evidence type="ECO:0000256" key="2">
    <source>
        <dbReference type="ARBA" id="ARBA00022741"/>
    </source>
</evidence>
<dbReference type="EMBL" id="CP018099">
    <property type="protein sequence ID" value="APF17205.1"/>
    <property type="molecule type" value="Genomic_DNA"/>
</dbReference>
<dbReference type="Proteomes" id="UP000183868">
    <property type="component" value="Chromosome"/>
</dbReference>
<dbReference type="Proteomes" id="UP000004671">
    <property type="component" value="Chromosome"/>
</dbReference>
<feature type="binding site" evidence="6">
    <location>
        <begin position="290"/>
        <end position="293"/>
    </location>
    <ligand>
        <name>ATP</name>
        <dbReference type="ChEBI" id="CHEBI:30616"/>
    </ligand>
</feature>
<keyword evidence="1 6" id="KW-0963">Cytoplasm</keyword>
<evidence type="ECO:0000313" key="9">
    <source>
        <dbReference type="Proteomes" id="UP000004671"/>
    </source>
</evidence>
<dbReference type="KEGG" id="caby:Cabys_454"/>
<evidence type="ECO:0000256" key="5">
    <source>
        <dbReference type="ARBA" id="ARBA00023458"/>
    </source>
</evidence>
<dbReference type="InterPro" id="IPR004753">
    <property type="entry name" value="MreB"/>
</dbReference>
<feature type="binding site" evidence="6">
    <location>
        <begin position="162"/>
        <end position="164"/>
    </location>
    <ligand>
        <name>ATP</name>
        <dbReference type="ChEBI" id="CHEBI:30616"/>
    </ligand>
</feature>
<organism evidence="8 9">
    <name type="scientific">Caldithrix abyssi DSM 13497</name>
    <dbReference type="NCBI Taxonomy" id="880073"/>
    <lineage>
        <taxon>Bacteria</taxon>
        <taxon>Pseudomonadati</taxon>
        <taxon>Calditrichota</taxon>
        <taxon>Calditrichia</taxon>
        <taxon>Calditrichales</taxon>
        <taxon>Calditrichaceae</taxon>
        <taxon>Caldithrix</taxon>
    </lineage>
</organism>
<dbReference type="GO" id="GO:0005524">
    <property type="term" value="F:ATP binding"/>
    <property type="evidence" value="ECO:0007669"/>
    <property type="project" value="UniProtKB-KW"/>
</dbReference>
<feature type="binding site" evidence="6">
    <location>
        <begin position="210"/>
        <end position="213"/>
    </location>
    <ligand>
        <name>ATP</name>
        <dbReference type="ChEBI" id="CHEBI:30616"/>
    </ligand>
</feature>
<dbReference type="InterPro" id="IPR043129">
    <property type="entry name" value="ATPase_NBD"/>
</dbReference>
<dbReference type="NCBIfam" id="TIGR00904">
    <property type="entry name" value="mreB"/>
    <property type="match status" value="1"/>
</dbReference>
<dbReference type="eggNOG" id="COG1077">
    <property type="taxonomic scope" value="Bacteria"/>
</dbReference>
<evidence type="ECO:0000313" key="7">
    <source>
        <dbReference type="EMBL" id="APF17205.1"/>
    </source>
</evidence>
<dbReference type="RefSeq" id="WP_006928439.1">
    <property type="nucleotide sequence ID" value="NZ_CM001402.1"/>
</dbReference>
<evidence type="ECO:0000313" key="10">
    <source>
        <dbReference type="Proteomes" id="UP000183868"/>
    </source>
</evidence>
<gene>
    <name evidence="6" type="primary">mreB</name>
    <name evidence="7" type="ORF">Cabys_454</name>
    <name evidence="8" type="ORF">Calab_1724</name>
</gene>
<comment type="function">
    <text evidence="6">Forms membrane-associated dynamic filaments that are essential for cell shape determination. Acts by regulating cell wall synthesis and cell elongation, and thus cell shape. A feedback loop between cell geometry and MreB localization may maintain elongated cell shape by targeting cell wall growth to regions of negative cell wall curvature.</text>
</comment>
<dbReference type="OrthoDB" id="9768127at2"/>
<dbReference type="GO" id="GO:0008360">
    <property type="term" value="P:regulation of cell shape"/>
    <property type="evidence" value="ECO:0007669"/>
    <property type="project" value="UniProtKB-UniRule"/>
</dbReference>
<dbReference type="PANTHER" id="PTHR42749">
    <property type="entry name" value="CELL SHAPE-DETERMINING PROTEIN MREB"/>
    <property type="match status" value="1"/>
</dbReference>
<dbReference type="Pfam" id="PF06723">
    <property type="entry name" value="MreB_Mbl"/>
    <property type="match status" value="1"/>
</dbReference>
<dbReference type="AlphaFoldDB" id="H1XSC9"/>
<accession>H1XSC9</accession>
<evidence type="ECO:0000256" key="1">
    <source>
        <dbReference type="ARBA" id="ARBA00022490"/>
    </source>
</evidence>
<protein>
    <recommendedName>
        <fullName evidence="6">Cell shape-determining protein MreB</fullName>
    </recommendedName>
</protein>
<keyword evidence="3 6" id="KW-0067">ATP-binding</keyword>
<keyword evidence="2 6" id="KW-0547">Nucleotide-binding</keyword>
<evidence type="ECO:0000256" key="3">
    <source>
        <dbReference type="ARBA" id="ARBA00022840"/>
    </source>
</evidence>
<dbReference type="InterPro" id="IPR056546">
    <property type="entry name" value="MreB_MamK-like"/>
</dbReference>
<dbReference type="PRINTS" id="PR01652">
    <property type="entry name" value="SHAPEPROTEIN"/>
</dbReference>
<dbReference type="NCBIfam" id="NF010539">
    <property type="entry name" value="PRK13927.1"/>
    <property type="match status" value="1"/>
</dbReference>